<protein>
    <submittedName>
        <fullName evidence="1">Uncharacterized protein</fullName>
    </submittedName>
</protein>
<sequence>MPASGGGYDKGLGANHSLPLICTPSNCIPVLFLPPDHLFQPLRKQQGRIVVYHAHFAAPSLWSLALAGQDCLWGACCQHWFPLRLAWSGGAVDGGLTDHLTLRPGCPSPLVGARGLGLPAPISNEVRAKRSGGIQVRLGQRSSQAADNLRTMKLTK</sequence>
<accession>W9PBD4</accession>
<name>W9PBD4_FUSOX</name>
<gene>
    <name evidence="1" type="ORF">FOVG_07621</name>
</gene>
<dbReference type="Proteomes" id="UP000030751">
    <property type="component" value="Unassembled WGS sequence"/>
</dbReference>
<reference evidence="1" key="2">
    <citation type="submission" date="2012-05" db="EMBL/GenBank/DDBJ databases">
        <title>Annotation of the Genome Sequence of Fusarium oxysporum HDV247.</title>
        <authorList>
            <consortium name="The Broad Institute Genomics Platform"/>
            <person name="Ma L.-J."/>
            <person name="Corby-Kistler H."/>
            <person name="Broz K."/>
            <person name="Gale L.R."/>
            <person name="Jonkers W."/>
            <person name="O'Donnell K."/>
            <person name="Ploetz R."/>
            <person name="Steinberg C."/>
            <person name="Schwartz D.C."/>
            <person name="VanEtten H."/>
            <person name="Zhou S."/>
            <person name="Young S.K."/>
            <person name="Zeng Q."/>
            <person name="Gargeya S."/>
            <person name="Fitzgerald M."/>
            <person name="Abouelleil A."/>
            <person name="Alvarado L."/>
            <person name="Chapman S.B."/>
            <person name="Gainer-Dewar J."/>
            <person name="Goldberg J."/>
            <person name="Griggs A."/>
            <person name="Gujja S."/>
            <person name="Hansen M."/>
            <person name="Howarth C."/>
            <person name="Imamovic A."/>
            <person name="Ireland A."/>
            <person name="Larimer J."/>
            <person name="McCowan C."/>
            <person name="Murphy C."/>
            <person name="Pearson M."/>
            <person name="Poon T.W."/>
            <person name="Priest M."/>
            <person name="Roberts A."/>
            <person name="Saif S."/>
            <person name="Shea T."/>
            <person name="Sykes S."/>
            <person name="Wortman J."/>
            <person name="Nusbaum C."/>
            <person name="Birren B."/>
        </authorList>
    </citation>
    <scope>NUCLEOTIDE SEQUENCE</scope>
    <source>
        <strain evidence="1">HDV247</strain>
    </source>
</reference>
<dbReference type="HOGENOM" id="CLU_1686651_0_0_1"/>
<proteinExistence type="predicted"/>
<organism evidence="1">
    <name type="scientific">Fusarium oxysporum f. sp. pisi HDV247</name>
    <dbReference type="NCBI Taxonomy" id="1080344"/>
    <lineage>
        <taxon>Eukaryota</taxon>
        <taxon>Fungi</taxon>
        <taxon>Dikarya</taxon>
        <taxon>Ascomycota</taxon>
        <taxon>Pezizomycotina</taxon>
        <taxon>Sordariomycetes</taxon>
        <taxon>Hypocreomycetidae</taxon>
        <taxon>Hypocreales</taxon>
        <taxon>Nectriaceae</taxon>
        <taxon>Fusarium</taxon>
        <taxon>Fusarium oxysporum species complex</taxon>
    </lineage>
</organism>
<reference evidence="1" key="1">
    <citation type="submission" date="2011-10" db="EMBL/GenBank/DDBJ databases">
        <title>The Genome Sequence of Fusarium oxysporum HDV247.</title>
        <authorList>
            <consortium name="The Broad Institute Genome Sequencing Platform"/>
            <person name="Ma L.-J."/>
            <person name="Gale L.R."/>
            <person name="Schwartz D.C."/>
            <person name="Zhou S."/>
            <person name="Corby-Kistler H."/>
            <person name="Young S.K."/>
            <person name="Zeng Q."/>
            <person name="Gargeya S."/>
            <person name="Fitzgerald M."/>
            <person name="Haas B."/>
            <person name="Abouelleil A."/>
            <person name="Alvarado L."/>
            <person name="Arachchi H.M."/>
            <person name="Berlin A."/>
            <person name="Brown A."/>
            <person name="Chapman S.B."/>
            <person name="Chen Z."/>
            <person name="Dunbar C."/>
            <person name="Freedman E."/>
            <person name="Gearin G."/>
            <person name="Goldberg J."/>
            <person name="Griggs A."/>
            <person name="Gujja S."/>
            <person name="Heiman D."/>
            <person name="Howarth C."/>
            <person name="Larson L."/>
            <person name="Lui A."/>
            <person name="MacDonald P.J.P."/>
            <person name="Montmayeur A."/>
            <person name="Murphy C."/>
            <person name="Neiman D."/>
            <person name="Pearson M."/>
            <person name="Priest M."/>
            <person name="Roberts A."/>
            <person name="Saif S."/>
            <person name="Shea T."/>
            <person name="Shenoy N."/>
            <person name="Sisk P."/>
            <person name="Stolte C."/>
            <person name="Sykes S."/>
            <person name="Wortman J."/>
            <person name="Nusbaum C."/>
            <person name="Birren B."/>
        </authorList>
    </citation>
    <scope>NUCLEOTIDE SEQUENCE [LARGE SCALE GENOMIC DNA]</scope>
    <source>
        <strain evidence="1">HDV247</strain>
    </source>
</reference>
<evidence type="ECO:0000313" key="1">
    <source>
        <dbReference type="EMBL" id="EXA42363.1"/>
    </source>
</evidence>
<dbReference type="EMBL" id="JH650972">
    <property type="protein sequence ID" value="EXA42363.1"/>
    <property type="molecule type" value="Genomic_DNA"/>
</dbReference>
<dbReference type="AlphaFoldDB" id="W9PBD4"/>